<protein>
    <submittedName>
        <fullName evidence="7">DUF1592 domain-containing protein</fullName>
    </submittedName>
</protein>
<feature type="chain" id="PRO_5045876823" evidence="1">
    <location>
        <begin position="31"/>
        <end position="656"/>
    </location>
</feature>
<dbReference type="Pfam" id="PF07637">
    <property type="entry name" value="PSD5"/>
    <property type="match status" value="1"/>
</dbReference>
<evidence type="ECO:0000259" key="2">
    <source>
        <dbReference type="Pfam" id="PF07624"/>
    </source>
</evidence>
<feature type="domain" description="DUF1595" evidence="6">
    <location>
        <begin position="236"/>
        <end position="295"/>
    </location>
</feature>
<dbReference type="Pfam" id="PF07627">
    <property type="entry name" value="PSCyt3"/>
    <property type="match status" value="1"/>
</dbReference>
<name>A0ABS8NEE9_9BACT</name>
<dbReference type="InterPro" id="IPR013036">
    <property type="entry name" value="DUF1587"/>
</dbReference>
<dbReference type="RefSeq" id="WP_230272457.1">
    <property type="nucleotide sequence ID" value="NZ_JAJKFW010000014.1"/>
</dbReference>
<evidence type="ECO:0000259" key="4">
    <source>
        <dbReference type="Pfam" id="PF07627"/>
    </source>
</evidence>
<dbReference type="InterPro" id="IPR011478">
    <property type="entry name" value="DUF1585"/>
</dbReference>
<evidence type="ECO:0000256" key="1">
    <source>
        <dbReference type="SAM" id="SignalP"/>
    </source>
</evidence>
<dbReference type="InterPro" id="IPR013043">
    <property type="entry name" value="DUF1595"/>
</dbReference>
<evidence type="ECO:0000259" key="6">
    <source>
        <dbReference type="Pfam" id="PF07637"/>
    </source>
</evidence>
<reference evidence="7" key="1">
    <citation type="submission" date="2021-11" db="EMBL/GenBank/DDBJ databases">
        <title>Genome sequence.</title>
        <authorList>
            <person name="Sun Q."/>
        </authorList>
    </citation>
    <scope>NUCLEOTIDE SEQUENCE</scope>
    <source>
        <strain evidence="7">JC740</strain>
    </source>
</reference>
<feature type="signal peptide" evidence="1">
    <location>
        <begin position="1"/>
        <end position="30"/>
    </location>
</feature>
<feature type="domain" description="DUF1585" evidence="2">
    <location>
        <begin position="573"/>
        <end position="646"/>
    </location>
</feature>
<accession>A0ABS8NEE9</accession>
<gene>
    <name evidence="7" type="ORF">LOC71_06545</name>
</gene>
<proteinExistence type="predicted"/>
<evidence type="ECO:0000259" key="3">
    <source>
        <dbReference type="Pfam" id="PF07626"/>
    </source>
</evidence>
<comment type="caution">
    <text evidence="7">The sequence shown here is derived from an EMBL/GenBank/DDBJ whole genome shotgun (WGS) entry which is preliminary data.</text>
</comment>
<feature type="domain" description="DUF1592" evidence="5">
    <location>
        <begin position="306"/>
        <end position="434"/>
    </location>
</feature>
<organism evidence="7 8">
    <name type="scientific">Rhodopirellula halodulae</name>
    <dbReference type="NCBI Taxonomy" id="2894198"/>
    <lineage>
        <taxon>Bacteria</taxon>
        <taxon>Pseudomonadati</taxon>
        <taxon>Planctomycetota</taxon>
        <taxon>Planctomycetia</taxon>
        <taxon>Pirellulales</taxon>
        <taxon>Pirellulaceae</taxon>
        <taxon>Rhodopirellula</taxon>
    </lineage>
</organism>
<dbReference type="InterPro" id="IPR013039">
    <property type="entry name" value="DUF1588"/>
</dbReference>
<feature type="domain" description="DUF1588" evidence="4">
    <location>
        <begin position="462"/>
        <end position="559"/>
    </location>
</feature>
<feature type="domain" description="DUF1587" evidence="3">
    <location>
        <begin position="144"/>
        <end position="208"/>
    </location>
</feature>
<sequence>MSRAQKSPRVAIGFLTGWAFCIALPGVAQSADDPMVAWQKQYDEAIYPILEEACSECHWGADAQGFDLEKYVESDRLKKGAVVWEEVAKRVRLNEMPPEGSPQLNDQQKALVHRWFDSRPQQDECSQLANEETQSWYRGVVMSRRLTRTEYLNAIDELVGFPVDENLEIPSDGSGGEGFDTAGDALFTSPLHIEQYLAVANQVIGDAMKHGGESSLAVRLLGTVDEDGPESNASSRSALRRFARRAWRRPIESVELDRLMSLVKHAKASGRNMPEATAEAFKAILVSPNFLFVVETESEAGGVQPLTPHQLATRLALFIWSSVPDEALLDAADANKLQTDDQILAQLRRMLADERSRALGENFGLQWLGLSQFEGEAKPDAKMFPSFDAKLAADMREEAIRTVWNVFRDDRPLMELIDADSIHANETLASYYGLDVAEETWANADPEYGDVWQRLPLSDRRRGGVITLAAVLTRSSYGHRTSPVLRGRWVLEEVLGGRVPPPPPGVPALEEAEANHATTLREQLELHRKDPQCAACHNRMDPIGFGLENFDAIGRWRVEQDGLAIDSSGKLPSGETFSGPEELKQLLLKRSGEFKKHFVKKLFGFALGRSLNKFDRCVVDDSLKALDQNDQRAVVVLETIVTSYPFRHRYFKPAQN</sequence>
<evidence type="ECO:0000259" key="5">
    <source>
        <dbReference type="Pfam" id="PF07631"/>
    </source>
</evidence>
<dbReference type="Pfam" id="PF07631">
    <property type="entry name" value="PSD4"/>
    <property type="match status" value="1"/>
</dbReference>
<keyword evidence="1" id="KW-0732">Signal</keyword>
<evidence type="ECO:0000313" key="8">
    <source>
        <dbReference type="Proteomes" id="UP001430306"/>
    </source>
</evidence>
<keyword evidence="8" id="KW-1185">Reference proteome</keyword>
<dbReference type="Pfam" id="PF07624">
    <property type="entry name" value="PSD2"/>
    <property type="match status" value="1"/>
</dbReference>
<dbReference type="EMBL" id="JAJKFW010000014">
    <property type="protein sequence ID" value="MCC9641927.1"/>
    <property type="molecule type" value="Genomic_DNA"/>
</dbReference>
<dbReference type="InterPro" id="IPR013042">
    <property type="entry name" value="DUF1592"/>
</dbReference>
<dbReference type="Pfam" id="PF07626">
    <property type="entry name" value="PSD3"/>
    <property type="match status" value="1"/>
</dbReference>
<dbReference type="Proteomes" id="UP001430306">
    <property type="component" value="Unassembled WGS sequence"/>
</dbReference>
<evidence type="ECO:0000313" key="7">
    <source>
        <dbReference type="EMBL" id="MCC9641927.1"/>
    </source>
</evidence>